<evidence type="ECO:0000256" key="19">
    <source>
        <dbReference type="ARBA" id="ARBA00031825"/>
    </source>
</evidence>
<comment type="pathway">
    <text evidence="4">Lipid metabolism.</text>
</comment>
<dbReference type="Proteomes" id="UP000009135">
    <property type="component" value="Chromosome"/>
</dbReference>
<feature type="transmembrane region" description="Helical" evidence="24">
    <location>
        <begin position="71"/>
        <end position="91"/>
    </location>
</feature>
<proteinExistence type="inferred from homology"/>
<dbReference type="OrthoDB" id="9799199at2"/>
<evidence type="ECO:0000256" key="17">
    <source>
        <dbReference type="ARBA" id="ARBA00023264"/>
    </source>
</evidence>
<evidence type="ECO:0000256" key="23">
    <source>
        <dbReference type="ARBA" id="ARBA00033406"/>
    </source>
</evidence>
<evidence type="ECO:0000256" key="13">
    <source>
        <dbReference type="ARBA" id="ARBA00022989"/>
    </source>
</evidence>
<feature type="transmembrane region" description="Helical" evidence="24">
    <location>
        <begin position="40"/>
        <end position="59"/>
    </location>
</feature>
<dbReference type="AlphaFoldDB" id="H6N5N9"/>
<evidence type="ECO:0000256" key="2">
    <source>
        <dbReference type="ARBA" id="ARBA00004651"/>
    </source>
</evidence>
<evidence type="ECO:0000256" key="10">
    <source>
        <dbReference type="ARBA" id="ARBA00022679"/>
    </source>
</evidence>
<keyword evidence="15 24" id="KW-0472">Membrane</keyword>
<comment type="pathway">
    <text evidence="3">Phospholipid metabolism; CDP-diacylglycerol biosynthesis; CDP-diacylglycerol from sn-glycerol 3-phosphate: step 3/3.</text>
</comment>
<dbReference type="EMBL" id="CP003199">
    <property type="protein sequence ID" value="AEW44999.2"/>
    <property type="molecule type" value="Genomic_DNA"/>
</dbReference>
<evidence type="ECO:0000256" key="4">
    <source>
        <dbReference type="ARBA" id="ARBA00005189"/>
    </source>
</evidence>
<evidence type="ECO:0000256" key="7">
    <source>
        <dbReference type="ARBA" id="ARBA00019373"/>
    </source>
</evidence>
<name>H6N5N9_MYCHN</name>
<organism evidence="25 26">
    <name type="scientific">Mycoplasma haemocanis (strain Illinois)</name>
    <dbReference type="NCBI Taxonomy" id="1111676"/>
    <lineage>
        <taxon>Bacteria</taxon>
        <taxon>Bacillati</taxon>
        <taxon>Mycoplasmatota</taxon>
        <taxon>Mollicutes</taxon>
        <taxon>Mycoplasmataceae</taxon>
        <taxon>Mycoplasma</taxon>
    </lineage>
</organism>
<keyword evidence="12 25" id="KW-0548">Nucleotidyltransferase</keyword>
<keyword evidence="26" id="KW-1185">Reference proteome</keyword>
<keyword evidence="13 24" id="KW-1133">Transmembrane helix</keyword>
<dbReference type="PANTHER" id="PTHR46382">
    <property type="entry name" value="PHOSPHATIDATE CYTIDYLYLTRANSFERASE"/>
    <property type="match status" value="1"/>
</dbReference>
<feature type="transmembrane region" description="Helical" evidence="24">
    <location>
        <begin position="7"/>
        <end position="28"/>
    </location>
</feature>
<comment type="catalytic activity">
    <reaction evidence="1">
        <text>a 1,2-diacyl-sn-glycero-3-phosphate + CTP + H(+) = a CDP-1,2-diacyl-sn-glycerol + diphosphate</text>
        <dbReference type="Rhea" id="RHEA:16229"/>
        <dbReference type="ChEBI" id="CHEBI:15378"/>
        <dbReference type="ChEBI" id="CHEBI:33019"/>
        <dbReference type="ChEBI" id="CHEBI:37563"/>
        <dbReference type="ChEBI" id="CHEBI:58332"/>
        <dbReference type="ChEBI" id="CHEBI:58608"/>
        <dbReference type="EC" id="2.7.7.41"/>
    </reaction>
</comment>
<evidence type="ECO:0000256" key="22">
    <source>
        <dbReference type="ARBA" id="ARBA00032743"/>
    </source>
</evidence>
<keyword evidence="17" id="KW-1208">Phospholipid metabolism</keyword>
<reference evidence="25 26" key="1">
    <citation type="journal article" date="2012" name="J. Bacteriol.">
        <title>Complete genome sequence of Mycoplasma haemocanis strain Illinois.</title>
        <authorList>
            <person name="do Nascimento N.C."/>
            <person name="Guimaraes A.M."/>
            <person name="Santos A.P."/>
            <person name="Sanmiguel P.J."/>
            <person name="Messick J.B."/>
        </authorList>
    </citation>
    <scope>NUCLEOTIDE SEQUENCE [LARGE SCALE GENOMIC DNA]</scope>
    <source>
        <strain evidence="25 26">Illinois</strain>
    </source>
</reference>
<dbReference type="HOGENOM" id="CLU_037294_2_2_14"/>
<dbReference type="PANTHER" id="PTHR46382:SF1">
    <property type="entry name" value="PHOSPHATIDATE CYTIDYLYLTRANSFERASE"/>
    <property type="match status" value="1"/>
</dbReference>
<evidence type="ECO:0000256" key="21">
    <source>
        <dbReference type="ARBA" id="ARBA00032396"/>
    </source>
</evidence>
<feature type="transmembrane region" description="Helical" evidence="24">
    <location>
        <begin position="154"/>
        <end position="171"/>
    </location>
</feature>
<keyword evidence="11 24" id="KW-0812">Transmembrane</keyword>
<feature type="transmembrane region" description="Helical" evidence="24">
    <location>
        <begin position="223"/>
        <end position="246"/>
    </location>
</feature>
<evidence type="ECO:0000256" key="11">
    <source>
        <dbReference type="ARBA" id="ARBA00022692"/>
    </source>
</evidence>
<sequence length="292" mass="33450">MSVKSRFSVGLYLLIALFFYTLLSRFLYAGIGGYPNKALYFLSIAIAFPISFLSFLEIFNLSRLEDKGGKVLCFSLLSLTPILFLSIFPHINAISLSIYFSLSLIFLSILVILSKFFFEYEEHSSILTQLNVWAFSFWNAVLFFPLIIPHKYLFFLFFLVALNDMGAYYAGKKWGFLRIFNCSPNKTLEGFLFSIAFVTFISLLAALIVRTHTDSISLLNKNLSPFLIPVLAPLFLLLGDCGDLLFSRYKRIFQIKDYSSLLGNHGGFWDRFDSHSFALTGAFFLTFLFLWI</sequence>
<evidence type="ECO:0000256" key="20">
    <source>
        <dbReference type="ARBA" id="ARBA00032253"/>
    </source>
</evidence>
<evidence type="ECO:0000256" key="12">
    <source>
        <dbReference type="ARBA" id="ARBA00022695"/>
    </source>
</evidence>
<comment type="subcellular location">
    <subcellularLocation>
        <location evidence="2">Cell membrane</location>
        <topology evidence="2">Multi-pass membrane protein</topology>
    </subcellularLocation>
</comment>
<evidence type="ECO:0000256" key="1">
    <source>
        <dbReference type="ARBA" id="ARBA00001698"/>
    </source>
</evidence>
<accession>H6N5N9</accession>
<evidence type="ECO:0000256" key="16">
    <source>
        <dbReference type="ARBA" id="ARBA00023209"/>
    </source>
</evidence>
<evidence type="ECO:0000313" key="26">
    <source>
        <dbReference type="Proteomes" id="UP000009135"/>
    </source>
</evidence>
<feature type="transmembrane region" description="Helical" evidence="24">
    <location>
        <begin position="130"/>
        <end position="148"/>
    </location>
</feature>
<dbReference type="GO" id="GO:0016024">
    <property type="term" value="P:CDP-diacylglycerol biosynthetic process"/>
    <property type="evidence" value="ECO:0007669"/>
    <property type="project" value="TreeGrafter"/>
</dbReference>
<evidence type="ECO:0000256" key="24">
    <source>
        <dbReference type="SAM" id="Phobius"/>
    </source>
</evidence>
<feature type="transmembrane region" description="Helical" evidence="24">
    <location>
        <begin position="97"/>
        <end position="118"/>
    </location>
</feature>
<dbReference type="EC" id="2.7.7.41" evidence="6"/>
<dbReference type="KEGG" id="mhe:MHC_00665"/>
<feature type="transmembrane region" description="Helical" evidence="24">
    <location>
        <begin position="272"/>
        <end position="291"/>
    </location>
</feature>
<comment type="similarity">
    <text evidence="5">Belongs to the CDS family.</text>
</comment>
<dbReference type="GO" id="GO:0005886">
    <property type="term" value="C:plasma membrane"/>
    <property type="evidence" value="ECO:0007669"/>
    <property type="project" value="UniProtKB-SubCell"/>
</dbReference>
<dbReference type="Pfam" id="PF01148">
    <property type="entry name" value="CTP_transf_1"/>
    <property type="match status" value="1"/>
</dbReference>
<evidence type="ECO:0000256" key="3">
    <source>
        <dbReference type="ARBA" id="ARBA00005119"/>
    </source>
</evidence>
<keyword evidence="16" id="KW-0594">Phospholipid biosynthesis</keyword>
<dbReference type="STRING" id="1111676.MHC_00665"/>
<keyword evidence="14" id="KW-0443">Lipid metabolism</keyword>
<feature type="transmembrane region" description="Helical" evidence="24">
    <location>
        <begin position="191"/>
        <end position="211"/>
    </location>
</feature>
<evidence type="ECO:0000256" key="18">
    <source>
        <dbReference type="ARBA" id="ARBA00029893"/>
    </source>
</evidence>
<evidence type="ECO:0000256" key="15">
    <source>
        <dbReference type="ARBA" id="ARBA00023136"/>
    </source>
</evidence>
<gene>
    <name evidence="25" type="primary">cdsA</name>
    <name evidence="25" type="ordered locus">MHC_00665</name>
</gene>
<keyword evidence="10 25" id="KW-0808">Transferase</keyword>
<keyword evidence="8" id="KW-1003">Cell membrane</keyword>
<protein>
    <recommendedName>
        <fullName evidence="7">Phosphatidate cytidylyltransferase</fullName>
        <ecNumber evidence="6">2.7.7.41</ecNumber>
    </recommendedName>
    <alternativeName>
        <fullName evidence="20">CDP-DAG synthase</fullName>
    </alternativeName>
    <alternativeName>
        <fullName evidence="22">CDP-DG synthase</fullName>
    </alternativeName>
    <alternativeName>
        <fullName evidence="18">CDP-diacylglycerol synthase</fullName>
    </alternativeName>
    <alternativeName>
        <fullName evidence="21">CDP-diglyceride pyrophosphorylase</fullName>
    </alternativeName>
    <alternativeName>
        <fullName evidence="23">CDP-diglyceride synthase</fullName>
    </alternativeName>
    <alternativeName>
        <fullName evidence="19">CTP:phosphatidate cytidylyltransferase</fullName>
    </alternativeName>
</protein>
<dbReference type="GO" id="GO:0004605">
    <property type="term" value="F:phosphatidate cytidylyltransferase activity"/>
    <property type="evidence" value="ECO:0007669"/>
    <property type="project" value="UniProtKB-EC"/>
</dbReference>
<evidence type="ECO:0000256" key="14">
    <source>
        <dbReference type="ARBA" id="ARBA00023098"/>
    </source>
</evidence>
<evidence type="ECO:0000313" key="25">
    <source>
        <dbReference type="EMBL" id="AEW44999.2"/>
    </source>
</evidence>
<evidence type="ECO:0000256" key="6">
    <source>
        <dbReference type="ARBA" id="ARBA00012487"/>
    </source>
</evidence>
<evidence type="ECO:0000256" key="8">
    <source>
        <dbReference type="ARBA" id="ARBA00022475"/>
    </source>
</evidence>
<evidence type="ECO:0000256" key="5">
    <source>
        <dbReference type="ARBA" id="ARBA00010185"/>
    </source>
</evidence>
<evidence type="ECO:0000256" key="9">
    <source>
        <dbReference type="ARBA" id="ARBA00022516"/>
    </source>
</evidence>
<keyword evidence="9" id="KW-0444">Lipid biosynthesis</keyword>